<keyword evidence="9 10" id="KW-0472">Membrane</keyword>
<dbReference type="Gene3D" id="1.20.5.820">
    <property type="entry name" value="Preprotein translocase SecE subunit"/>
    <property type="match status" value="1"/>
</dbReference>
<dbReference type="GO" id="GO:0006605">
    <property type="term" value="P:protein targeting"/>
    <property type="evidence" value="ECO:0007669"/>
    <property type="project" value="InterPro"/>
</dbReference>
<dbReference type="OrthoDB" id="2401875at2759"/>
<proteinExistence type="inferred from homology"/>
<reference evidence="11 12" key="1">
    <citation type="submission" date="2016-07" db="EMBL/GenBank/DDBJ databases">
        <title>Pervasive Adenine N6-methylation of Active Genes in Fungi.</title>
        <authorList>
            <consortium name="DOE Joint Genome Institute"/>
            <person name="Mondo S.J."/>
            <person name="Dannebaum R.O."/>
            <person name="Kuo R.C."/>
            <person name="Labutti K."/>
            <person name="Haridas S."/>
            <person name="Kuo A."/>
            <person name="Salamov A."/>
            <person name="Ahrendt S.R."/>
            <person name="Lipzen A."/>
            <person name="Sullivan W."/>
            <person name="Andreopoulos W.B."/>
            <person name="Clum A."/>
            <person name="Lindquist E."/>
            <person name="Daum C."/>
            <person name="Ramamoorthy G.K."/>
            <person name="Gryganskyi A."/>
            <person name="Culley D."/>
            <person name="Magnuson J.K."/>
            <person name="James T.Y."/>
            <person name="O'Malley M.A."/>
            <person name="Stajich J.E."/>
            <person name="Spatafora J.W."/>
            <person name="Visel A."/>
            <person name="Grigoriev I.V."/>
        </authorList>
    </citation>
    <scope>NUCLEOTIDE SEQUENCE [LARGE SCALE GENOMIC DNA]</scope>
    <source>
        <strain evidence="11 12">12-1054</strain>
    </source>
</reference>
<evidence type="ECO:0000256" key="1">
    <source>
        <dbReference type="ARBA" id="ARBA00004389"/>
    </source>
</evidence>
<dbReference type="AlphaFoldDB" id="A0A1Y2F980"/>
<dbReference type="InterPro" id="IPR023391">
    <property type="entry name" value="Prot_translocase_SecE_dom_sf"/>
</dbReference>
<evidence type="ECO:0000256" key="4">
    <source>
        <dbReference type="ARBA" id="ARBA00022692"/>
    </source>
</evidence>
<dbReference type="RefSeq" id="XP_040724030.1">
    <property type="nucleotide sequence ID" value="XM_040871386.1"/>
</dbReference>
<dbReference type="GeneID" id="63787985"/>
<dbReference type="PANTHER" id="PTHR12309">
    <property type="entry name" value="SEC61 GAMMA SUBUNIT"/>
    <property type="match status" value="1"/>
</dbReference>
<keyword evidence="12" id="KW-1185">Reference proteome</keyword>
<name>A0A1Y2F980_PROLT</name>
<dbReference type="GO" id="GO:0008320">
    <property type="term" value="F:protein transmembrane transporter activity"/>
    <property type="evidence" value="ECO:0007669"/>
    <property type="project" value="InterPro"/>
</dbReference>
<dbReference type="STRING" id="56484.A0A1Y2F980"/>
<dbReference type="Proteomes" id="UP000193685">
    <property type="component" value="Unassembled WGS sequence"/>
</dbReference>
<evidence type="ECO:0000313" key="11">
    <source>
        <dbReference type="EMBL" id="ORY79896.1"/>
    </source>
</evidence>
<comment type="similarity">
    <text evidence="2">Belongs to the SecE/SEC61-gamma family.</text>
</comment>
<evidence type="ECO:0000256" key="2">
    <source>
        <dbReference type="ARBA" id="ARBA00008274"/>
    </source>
</evidence>
<comment type="subcellular location">
    <subcellularLocation>
        <location evidence="1">Endoplasmic reticulum membrane</location>
        <topology evidence="1">Single-pass membrane protein</topology>
    </subcellularLocation>
</comment>
<comment type="caution">
    <text evidence="11">The sequence shown here is derived from an EMBL/GenBank/DDBJ whole genome shotgun (WGS) entry which is preliminary data.</text>
</comment>
<dbReference type="SUPFAM" id="SSF103456">
    <property type="entry name" value="Preprotein translocase SecE subunit"/>
    <property type="match status" value="1"/>
</dbReference>
<feature type="transmembrane region" description="Helical" evidence="10">
    <location>
        <begin position="35"/>
        <end position="56"/>
    </location>
</feature>
<evidence type="ECO:0000256" key="5">
    <source>
        <dbReference type="ARBA" id="ARBA00022824"/>
    </source>
</evidence>
<dbReference type="GO" id="GO:0005789">
    <property type="term" value="C:endoplasmic reticulum membrane"/>
    <property type="evidence" value="ECO:0007669"/>
    <property type="project" value="UniProtKB-SubCell"/>
</dbReference>
<evidence type="ECO:0000256" key="6">
    <source>
        <dbReference type="ARBA" id="ARBA00022927"/>
    </source>
</evidence>
<gene>
    <name evidence="11" type="ORF">BCR37DRAFT_393974</name>
</gene>
<dbReference type="Pfam" id="PF00584">
    <property type="entry name" value="SecE"/>
    <property type="match status" value="1"/>
</dbReference>
<keyword evidence="6" id="KW-0653">Protein transport</keyword>
<dbReference type="GO" id="GO:0006886">
    <property type="term" value="P:intracellular protein transport"/>
    <property type="evidence" value="ECO:0007669"/>
    <property type="project" value="InterPro"/>
</dbReference>
<evidence type="ECO:0000256" key="7">
    <source>
        <dbReference type="ARBA" id="ARBA00022989"/>
    </source>
</evidence>
<keyword evidence="4 10" id="KW-0812">Transmembrane</keyword>
<evidence type="ECO:0000256" key="3">
    <source>
        <dbReference type="ARBA" id="ARBA00022448"/>
    </source>
</evidence>
<organism evidence="11 12">
    <name type="scientific">Protomyces lactucae-debilis</name>
    <dbReference type="NCBI Taxonomy" id="2754530"/>
    <lineage>
        <taxon>Eukaryota</taxon>
        <taxon>Fungi</taxon>
        <taxon>Dikarya</taxon>
        <taxon>Ascomycota</taxon>
        <taxon>Taphrinomycotina</taxon>
        <taxon>Taphrinomycetes</taxon>
        <taxon>Taphrinales</taxon>
        <taxon>Protomycetaceae</taxon>
        <taxon>Protomyces</taxon>
    </lineage>
</organism>
<dbReference type="NCBIfam" id="TIGR00327">
    <property type="entry name" value="secE_euk_arch"/>
    <property type="match status" value="1"/>
</dbReference>
<evidence type="ECO:0000256" key="9">
    <source>
        <dbReference type="ARBA" id="ARBA00023136"/>
    </source>
</evidence>
<protein>
    <submittedName>
        <fullName evidence="11">Uncharacterized protein</fullName>
    </submittedName>
</protein>
<dbReference type="InterPro" id="IPR001901">
    <property type="entry name" value="Translocase_SecE/Sec61-g"/>
</dbReference>
<evidence type="ECO:0000313" key="12">
    <source>
        <dbReference type="Proteomes" id="UP000193685"/>
    </source>
</evidence>
<dbReference type="EMBL" id="MCFI01000014">
    <property type="protein sequence ID" value="ORY79896.1"/>
    <property type="molecule type" value="Genomic_DNA"/>
</dbReference>
<dbReference type="OMA" id="KPDQKEY"/>
<keyword evidence="5" id="KW-0256">Endoplasmic reticulum</keyword>
<keyword evidence="7 10" id="KW-1133">Transmembrane helix</keyword>
<accession>A0A1Y2F980</accession>
<keyword evidence="3" id="KW-0813">Transport</keyword>
<dbReference type="InterPro" id="IPR008158">
    <property type="entry name" value="Translocase_Sec61-g"/>
</dbReference>
<evidence type="ECO:0000256" key="10">
    <source>
        <dbReference type="SAM" id="Phobius"/>
    </source>
</evidence>
<dbReference type="HAMAP" id="MF_00422">
    <property type="entry name" value="SecE"/>
    <property type="match status" value="1"/>
</dbReference>
<evidence type="ECO:0000256" key="8">
    <source>
        <dbReference type="ARBA" id="ARBA00023010"/>
    </source>
</evidence>
<keyword evidence="8" id="KW-0811">Translocation</keyword>
<sequence length="71" mass="7845">MSSSQMKELSEMPAELAREGTQFIKRCQKPSLKEFYGIAQAVSLGFLVMGFVGFIVKLIHIPINRVLVGSS</sequence>